<reference evidence="1 2" key="1">
    <citation type="submission" date="2018-07" db="EMBL/GenBank/DDBJ databases">
        <title>Genomic Encyclopedia of Type Strains, Phase IV (KMG-IV): sequencing the most valuable type-strain genomes for metagenomic binning, comparative biology and taxonomic classification.</title>
        <authorList>
            <person name="Goeker M."/>
        </authorList>
    </citation>
    <scope>NUCLEOTIDE SEQUENCE [LARGE SCALE GENOMIC DNA]</scope>
    <source>
        <strain evidence="1 2">DSM 103736</strain>
    </source>
</reference>
<proteinExistence type="predicted"/>
<dbReference type="InterPro" id="IPR036488">
    <property type="entry name" value="DUF1883-like_sf"/>
</dbReference>
<comment type="caution">
    <text evidence="1">The sequence shown here is derived from an EMBL/GenBank/DDBJ whole genome shotgun (WGS) entry which is preliminary data.</text>
</comment>
<gene>
    <name evidence="1" type="ORF">C8D90_102409</name>
</gene>
<keyword evidence="2" id="KW-1185">Reference proteome</keyword>
<name>A0A370R209_9GAMM</name>
<dbReference type="EMBL" id="QRAP01000002">
    <property type="protein sequence ID" value="RDK95925.1"/>
    <property type="molecule type" value="Genomic_DNA"/>
</dbReference>
<dbReference type="SUPFAM" id="SSF141099">
    <property type="entry name" value="Atu1913-like"/>
    <property type="match status" value="1"/>
</dbReference>
<dbReference type="AlphaFoldDB" id="A0A370R209"/>
<accession>A0A370R209</accession>
<dbReference type="OrthoDB" id="9142262at2"/>
<evidence type="ECO:0000313" key="2">
    <source>
        <dbReference type="Proteomes" id="UP000254848"/>
    </source>
</evidence>
<evidence type="ECO:0008006" key="3">
    <source>
        <dbReference type="Google" id="ProtNLM"/>
    </source>
</evidence>
<evidence type="ECO:0000313" key="1">
    <source>
        <dbReference type="EMBL" id="RDK95925.1"/>
    </source>
</evidence>
<dbReference type="Proteomes" id="UP000254848">
    <property type="component" value="Unassembled WGS sequence"/>
</dbReference>
<sequence>MSIVRTCLNLFAGDTVIVRCTHDFHLHLTGERATQSAVITARGNGEAYLSVPYSGLWNVVLDTKSDAPEHSISYQPA</sequence>
<dbReference type="RefSeq" id="WP_115457655.1">
    <property type="nucleotide sequence ID" value="NZ_QRAP01000002.1"/>
</dbReference>
<organism evidence="1 2">
    <name type="scientific">Enterobacillus tribolii</name>
    <dbReference type="NCBI Taxonomy" id="1487935"/>
    <lineage>
        <taxon>Bacteria</taxon>
        <taxon>Pseudomonadati</taxon>
        <taxon>Pseudomonadota</taxon>
        <taxon>Gammaproteobacteria</taxon>
        <taxon>Enterobacterales</taxon>
        <taxon>Hafniaceae</taxon>
        <taxon>Enterobacillus</taxon>
    </lineage>
</organism>
<protein>
    <recommendedName>
        <fullName evidence="3">DUF1883 domain-containing protein</fullName>
    </recommendedName>
</protein>